<dbReference type="InterPro" id="IPR011990">
    <property type="entry name" value="TPR-like_helical_dom_sf"/>
</dbReference>
<dbReference type="SUPFAM" id="SSF52540">
    <property type="entry name" value="P-loop containing nucleoside triphosphate hydrolases"/>
    <property type="match status" value="1"/>
</dbReference>
<dbReference type="EMBL" id="JBFAKC010000029">
    <property type="protein sequence ID" value="MEV0712866.1"/>
    <property type="molecule type" value="Genomic_DNA"/>
</dbReference>
<dbReference type="Pfam" id="PF21545">
    <property type="entry name" value="T7SS_EccA1_N"/>
    <property type="match status" value="1"/>
</dbReference>
<feature type="domain" description="AAA+ ATPase" evidence="5">
    <location>
        <begin position="310"/>
        <end position="451"/>
    </location>
</feature>
<evidence type="ECO:0000256" key="1">
    <source>
        <dbReference type="ARBA" id="ARBA00010378"/>
    </source>
</evidence>
<comment type="caution">
    <text evidence="6">The sequence shown here is derived from an EMBL/GenBank/DDBJ whole genome shotgun (WGS) entry which is preliminary data.</text>
</comment>
<feature type="repeat" description="TPR" evidence="4">
    <location>
        <begin position="190"/>
        <end position="223"/>
    </location>
</feature>
<keyword evidence="4" id="KW-0802">TPR repeat</keyword>
<protein>
    <submittedName>
        <fullName evidence="6">AAA family ATPase</fullName>
    </submittedName>
</protein>
<evidence type="ECO:0000256" key="3">
    <source>
        <dbReference type="ARBA" id="ARBA00022840"/>
    </source>
</evidence>
<dbReference type="PANTHER" id="PTHR43392:SF2">
    <property type="entry name" value="AAA-TYPE ATPASE FAMILY PROTEIN _ ANKYRIN REPEAT FAMILY PROTEIN"/>
    <property type="match status" value="1"/>
</dbReference>
<name>A0ABV3G5F4_9NOCA</name>
<sequence length="558" mass="60702">MAWLDGAAALDLGNRPRAADAFRAAIERDGAAADAWLGLHAAGGDRLDALKAMARNRASFGALRAKFRRRLSSRFDLGVYVDYRLESDHDLWLAIVAQLIHDGNLDAAAELLTPADQQEEVRFLRTRHAFLRKDWRLVLKSAHGINDRYMADESQLYVAMALIQQGVCAEAMQVLTPLPRIMTAVPNFVGELHFCRGLAYEGLEQPQRALRQFQSAYRFNPDLPGLAERIAVEQPPEVSVPETNATAAEPTAAHAAVSGEGDREDILAEAMRRLEGMVGLDPVKHEVRMLAAQLAMSLVRQAHGIPAAPVLRHFVFTGPPGTGKTTVARIVGQIFAGLGLLERGHVVETQRVDLVGRHLGETAIKTTGVIDSALDGVLFIDEAYSLANNGYTNGDAFGAEALQVLLKRAEDDRLRLVVVLAGYPDEMAEMLATNPGLASRFTTRVDFPPYNAQELVAIATNLLGERGENLDEASARVLAESCEHAVTHGHIDRLGNGRFVRELCAKAAALRDVRLVSLSSGSERPSLAEATLLKSDDITAAYRDLLDAVIPRQRSNKG</sequence>
<dbReference type="PANTHER" id="PTHR43392">
    <property type="entry name" value="AAA-TYPE ATPASE FAMILY PROTEIN / ANKYRIN REPEAT FAMILY PROTEIN"/>
    <property type="match status" value="1"/>
</dbReference>
<gene>
    <name evidence="6" type="ORF">AB0I48_35465</name>
</gene>
<evidence type="ECO:0000313" key="6">
    <source>
        <dbReference type="EMBL" id="MEV0712866.1"/>
    </source>
</evidence>
<dbReference type="Pfam" id="PF00004">
    <property type="entry name" value="AAA"/>
    <property type="match status" value="1"/>
</dbReference>
<dbReference type="CDD" id="cd00009">
    <property type="entry name" value="AAA"/>
    <property type="match status" value="1"/>
</dbReference>
<dbReference type="InterPro" id="IPR041627">
    <property type="entry name" value="AAA_lid_6"/>
</dbReference>
<dbReference type="Pfam" id="PF17866">
    <property type="entry name" value="AAA_lid_6"/>
    <property type="match status" value="1"/>
</dbReference>
<dbReference type="InterPro" id="IPR019734">
    <property type="entry name" value="TPR_rpt"/>
</dbReference>
<organism evidence="6 7">
    <name type="scientific">Nocardia aurea</name>
    <dbReference type="NCBI Taxonomy" id="2144174"/>
    <lineage>
        <taxon>Bacteria</taxon>
        <taxon>Bacillati</taxon>
        <taxon>Actinomycetota</taxon>
        <taxon>Actinomycetes</taxon>
        <taxon>Mycobacteriales</taxon>
        <taxon>Nocardiaceae</taxon>
        <taxon>Nocardia</taxon>
    </lineage>
</organism>
<keyword evidence="2" id="KW-0547">Nucleotide-binding</keyword>
<dbReference type="PRINTS" id="PR00819">
    <property type="entry name" value="CBXCFQXSUPER"/>
</dbReference>
<proteinExistence type="inferred from homology"/>
<accession>A0ABV3G5F4</accession>
<evidence type="ECO:0000256" key="2">
    <source>
        <dbReference type="ARBA" id="ARBA00022741"/>
    </source>
</evidence>
<dbReference type="SMART" id="SM00382">
    <property type="entry name" value="AAA"/>
    <property type="match status" value="1"/>
</dbReference>
<evidence type="ECO:0000259" key="5">
    <source>
        <dbReference type="SMART" id="SM00382"/>
    </source>
</evidence>
<comment type="similarity">
    <text evidence="1">Belongs to the CbxX/CfxQ family.</text>
</comment>
<evidence type="ECO:0000256" key="4">
    <source>
        <dbReference type="PROSITE-ProRule" id="PRU00339"/>
    </source>
</evidence>
<dbReference type="SUPFAM" id="SSF48452">
    <property type="entry name" value="TPR-like"/>
    <property type="match status" value="1"/>
</dbReference>
<reference evidence="6 7" key="1">
    <citation type="submission" date="2024-06" db="EMBL/GenBank/DDBJ databases">
        <title>The Natural Products Discovery Center: Release of the First 8490 Sequenced Strains for Exploring Actinobacteria Biosynthetic Diversity.</title>
        <authorList>
            <person name="Kalkreuter E."/>
            <person name="Kautsar S.A."/>
            <person name="Yang D."/>
            <person name="Bader C.D."/>
            <person name="Teijaro C.N."/>
            <person name="Fluegel L."/>
            <person name="Davis C.M."/>
            <person name="Simpson J.R."/>
            <person name="Lauterbach L."/>
            <person name="Steele A.D."/>
            <person name="Gui C."/>
            <person name="Meng S."/>
            <person name="Li G."/>
            <person name="Viehrig K."/>
            <person name="Ye F."/>
            <person name="Su P."/>
            <person name="Kiefer A.F."/>
            <person name="Nichols A."/>
            <person name="Cepeda A.J."/>
            <person name="Yan W."/>
            <person name="Fan B."/>
            <person name="Jiang Y."/>
            <person name="Adhikari A."/>
            <person name="Zheng C.-J."/>
            <person name="Schuster L."/>
            <person name="Cowan T.M."/>
            <person name="Smanski M.J."/>
            <person name="Chevrette M.G."/>
            <person name="De Carvalho L.P.S."/>
            <person name="Shen B."/>
        </authorList>
    </citation>
    <scope>NUCLEOTIDE SEQUENCE [LARGE SCALE GENOMIC DNA]</scope>
    <source>
        <strain evidence="6 7">NPDC050403</strain>
    </source>
</reference>
<dbReference type="InterPro" id="IPR050773">
    <property type="entry name" value="CbxX/CfxQ_RuBisCO_ESX"/>
</dbReference>
<dbReference type="Proteomes" id="UP001551695">
    <property type="component" value="Unassembled WGS sequence"/>
</dbReference>
<dbReference type="InterPro" id="IPR049078">
    <property type="entry name" value="T7SS_EccA1-like_N"/>
</dbReference>
<dbReference type="Gene3D" id="1.25.40.10">
    <property type="entry name" value="Tetratricopeptide repeat domain"/>
    <property type="match status" value="1"/>
</dbReference>
<dbReference type="InterPro" id="IPR027417">
    <property type="entry name" value="P-loop_NTPase"/>
</dbReference>
<dbReference type="PROSITE" id="PS50005">
    <property type="entry name" value="TPR"/>
    <property type="match status" value="1"/>
</dbReference>
<evidence type="ECO:0000313" key="7">
    <source>
        <dbReference type="Proteomes" id="UP001551695"/>
    </source>
</evidence>
<dbReference type="InterPro" id="IPR003593">
    <property type="entry name" value="AAA+_ATPase"/>
</dbReference>
<dbReference type="RefSeq" id="WP_357790246.1">
    <property type="nucleotide sequence ID" value="NZ_JBFAKC010000029.1"/>
</dbReference>
<dbReference type="Gene3D" id="3.40.50.300">
    <property type="entry name" value="P-loop containing nucleotide triphosphate hydrolases"/>
    <property type="match status" value="1"/>
</dbReference>
<dbReference type="Gene3D" id="1.10.8.60">
    <property type="match status" value="1"/>
</dbReference>
<dbReference type="InterPro" id="IPR000641">
    <property type="entry name" value="CbxX/CfxQ"/>
</dbReference>
<keyword evidence="7" id="KW-1185">Reference proteome</keyword>
<dbReference type="InterPro" id="IPR003959">
    <property type="entry name" value="ATPase_AAA_core"/>
</dbReference>
<keyword evidence="3" id="KW-0067">ATP-binding</keyword>